<dbReference type="EMBL" id="HG001780">
    <property type="protein sequence ID" value="CDF36423.1"/>
    <property type="molecule type" value="Genomic_DNA"/>
</dbReference>
<proteinExistence type="inferred from homology"/>
<dbReference type="GeneID" id="17323959"/>
<evidence type="ECO:0000313" key="7">
    <source>
        <dbReference type="Proteomes" id="UP000012073"/>
    </source>
</evidence>
<comment type="similarity">
    <text evidence="2">Belongs to the class I fructose-bisphosphate aldolase family.</text>
</comment>
<keyword evidence="7" id="KW-1185">Reference proteome</keyword>
<dbReference type="STRING" id="2769.R7QF81"/>
<dbReference type="PANTHER" id="PTHR11627">
    <property type="entry name" value="FRUCTOSE-BISPHOSPHATE ALDOLASE"/>
    <property type="match status" value="1"/>
</dbReference>
<name>R7QF81_CHOCR</name>
<gene>
    <name evidence="6" type="ORF">CHC_T00004366001</name>
</gene>
<keyword evidence="5" id="KW-0456">Lyase</keyword>
<dbReference type="EC" id="4.1.2.13" evidence="3"/>
<dbReference type="RefSeq" id="XP_005716242.1">
    <property type="nucleotide sequence ID" value="XM_005716185.1"/>
</dbReference>
<dbReference type="Proteomes" id="UP000012073">
    <property type="component" value="Unassembled WGS sequence"/>
</dbReference>
<evidence type="ECO:0000256" key="3">
    <source>
        <dbReference type="ARBA" id="ARBA00013068"/>
    </source>
</evidence>
<sequence>MSIEQYHDELITSANKIASPGKGIVALDESTKTIGKRLASIGVENSKATGQACRSFPFQLCRPWRLHLWRHPF</sequence>
<accession>R7QF81</accession>
<reference evidence="7" key="1">
    <citation type="journal article" date="2013" name="Proc. Natl. Acad. Sci. U.S.A.">
        <title>Genome structure and metabolic features in the red seaweed Chondrus crispus shed light on evolution of the Archaeplastida.</title>
        <authorList>
            <person name="Collen J."/>
            <person name="Porcel B."/>
            <person name="Carre W."/>
            <person name="Ball S.G."/>
            <person name="Chaparro C."/>
            <person name="Tonon T."/>
            <person name="Barbeyron T."/>
            <person name="Michel G."/>
            <person name="Noel B."/>
            <person name="Valentin K."/>
            <person name="Elias M."/>
            <person name="Artiguenave F."/>
            <person name="Arun A."/>
            <person name="Aury J.M."/>
            <person name="Barbosa-Neto J.F."/>
            <person name="Bothwell J.H."/>
            <person name="Bouget F.Y."/>
            <person name="Brillet L."/>
            <person name="Cabello-Hurtado F."/>
            <person name="Capella-Gutierrez S."/>
            <person name="Charrier B."/>
            <person name="Cladiere L."/>
            <person name="Cock J.M."/>
            <person name="Coelho S.M."/>
            <person name="Colleoni C."/>
            <person name="Czjzek M."/>
            <person name="Da Silva C."/>
            <person name="Delage L."/>
            <person name="Denoeud F."/>
            <person name="Deschamps P."/>
            <person name="Dittami S.M."/>
            <person name="Gabaldon T."/>
            <person name="Gachon C.M."/>
            <person name="Groisillier A."/>
            <person name="Herve C."/>
            <person name="Jabbari K."/>
            <person name="Katinka M."/>
            <person name="Kloareg B."/>
            <person name="Kowalczyk N."/>
            <person name="Labadie K."/>
            <person name="Leblanc C."/>
            <person name="Lopez P.J."/>
            <person name="McLachlan D.H."/>
            <person name="Meslet-Cladiere L."/>
            <person name="Moustafa A."/>
            <person name="Nehr Z."/>
            <person name="Nyvall Collen P."/>
            <person name="Panaud O."/>
            <person name="Partensky F."/>
            <person name="Poulain J."/>
            <person name="Rensing S.A."/>
            <person name="Rousvoal S."/>
            <person name="Samson G."/>
            <person name="Symeonidi A."/>
            <person name="Weissenbach J."/>
            <person name="Zambounis A."/>
            <person name="Wincker P."/>
            <person name="Boyen C."/>
        </authorList>
    </citation>
    <scope>NUCLEOTIDE SEQUENCE [LARGE SCALE GENOMIC DNA]</scope>
    <source>
        <strain evidence="7">cv. Stackhouse</strain>
    </source>
</reference>
<dbReference type="InterPro" id="IPR000741">
    <property type="entry name" value="FBA_I"/>
</dbReference>
<dbReference type="SUPFAM" id="SSF51569">
    <property type="entry name" value="Aldolase"/>
    <property type="match status" value="1"/>
</dbReference>
<comment type="pathway">
    <text evidence="1">Carbohydrate degradation; glycolysis; D-glyceraldehyde 3-phosphate and glycerone phosphate from D-glucose: step 4/4.</text>
</comment>
<dbReference type="PhylomeDB" id="R7QF81"/>
<protein>
    <recommendedName>
        <fullName evidence="3">fructose-bisphosphate aldolase</fullName>
        <ecNumber evidence="3">4.1.2.13</ecNumber>
    </recommendedName>
</protein>
<organism evidence="6 7">
    <name type="scientific">Chondrus crispus</name>
    <name type="common">Carrageen Irish moss</name>
    <name type="synonym">Polymorpha crispa</name>
    <dbReference type="NCBI Taxonomy" id="2769"/>
    <lineage>
        <taxon>Eukaryota</taxon>
        <taxon>Rhodophyta</taxon>
        <taxon>Florideophyceae</taxon>
        <taxon>Rhodymeniophycidae</taxon>
        <taxon>Gigartinales</taxon>
        <taxon>Gigartinaceae</taxon>
        <taxon>Chondrus</taxon>
    </lineage>
</organism>
<evidence type="ECO:0000256" key="1">
    <source>
        <dbReference type="ARBA" id="ARBA00004714"/>
    </source>
</evidence>
<dbReference type="AlphaFoldDB" id="R7QF81"/>
<dbReference type="Gramene" id="CDF36423">
    <property type="protein sequence ID" value="CDF36423"/>
    <property type="gene ID" value="CHC_T00004366001"/>
</dbReference>
<evidence type="ECO:0000256" key="2">
    <source>
        <dbReference type="ARBA" id="ARBA00010387"/>
    </source>
</evidence>
<dbReference type="UniPathway" id="UPA00109">
    <property type="reaction ID" value="UER00183"/>
</dbReference>
<dbReference type="GO" id="GO:0006096">
    <property type="term" value="P:glycolytic process"/>
    <property type="evidence" value="ECO:0007669"/>
    <property type="project" value="UniProtKB-UniPathway"/>
</dbReference>
<dbReference type="Gene3D" id="3.20.20.70">
    <property type="entry name" value="Aldolase class I"/>
    <property type="match status" value="1"/>
</dbReference>
<evidence type="ECO:0000256" key="5">
    <source>
        <dbReference type="ARBA" id="ARBA00023239"/>
    </source>
</evidence>
<dbReference type="InterPro" id="IPR013785">
    <property type="entry name" value="Aldolase_TIM"/>
</dbReference>
<dbReference type="GO" id="GO:0004332">
    <property type="term" value="F:fructose-bisphosphate aldolase activity"/>
    <property type="evidence" value="ECO:0007669"/>
    <property type="project" value="UniProtKB-EC"/>
</dbReference>
<evidence type="ECO:0000313" key="6">
    <source>
        <dbReference type="EMBL" id="CDF36423.1"/>
    </source>
</evidence>
<dbReference type="OrthoDB" id="36455at2759"/>
<evidence type="ECO:0000256" key="4">
    <source>
        <dbReference type="ARBA" id="ARBA00023152"/>
    </source>
</evidence>
<dbReference type="Pfam" id="PF00274">
    <property type="entry name" value="Glycolytic"/>
    <property type="match status" value="1"/>
</dbReference>
<keyword evidence="4" id="KW-0324">Glycolysis</keyword>
<dbReference type="KEGG" id="ccp:CHC_T00004366001"/>